<dbReference type="EMBL" id="JANIID010000013">
    <property type="protein sequence ID" value="MCQ8771355.1"/>
    <property type="molecule type" value="Genomic_DNA"/>
</dbReference>
<evidence type="ECO:0000256" key="2">
    <source>
        <dbReference type="ARBA" id="ARBA00022448"/>
    </source>
</evidence>
<comment type="caution">
    <text evidence="6">The sequence shown here is derived from an EMBL/GenBank/DDBJ whole genome shotgun (WGS) entry which is preliminary data.</text>
</comment>
<keyword evidence="3" id="KW-0479">Metal-binding</keyword>
<dbReference type="InterPro" id="IPR006127">
    <property type="entry name" value="ZnuA-like"/>
</dbReference>
<keyword evidence="7" id="KW-1185">Reference proteome</keyword>
<reference evidence="6" key="1">
    <citation type="submission" date="2022-06" db="EMBL/GenBank/DDBJ databases">
        <title>WGS of actinobacteria.</title>
        <authorList>
            <person name="Thawai C."/>
        </authorList>
    </citation>
    <scope>NUCLEOTIDE SEQUENCE</scope>
    <source>
        <strain evidence="6">AA8</strain>
    </source>
</reference>
<dbReference type="PANTHER" id="PTHR42953:SF1">
    <property type="entry name" value="METAL-BINDING PROTEIN HI_0362-RELATED"/>
    <property type="match status" value="1"/>
</dbReference>
<dbReference type="PROSITE" id="PS51257">
    <property type="entry name" value="PROKAR_LIPOPROTEIN"/>
    <property type="match status" value="1"/>
</dbReference>
<proteinExistence type="predicted"/>
<keyword evidence="2" id="KW-0813">Transport</keyword>
<dbReference type="AlphaFoldDB" id="A0A9X2LHJ2"/>
<dbReference type="Pfam" id="PF01297">
    <property type="entry name" value="ZnuA"/>
    <property type="match status" value="1"/>
</dbReference>
<evidence type="ECO:0000256" key="3">
    <source>
        <dbReference type="ARBA" id="ARBA00022723"/>
    </source>
</evidence>
<sequence>MRVSASLLPLPLAFVAALALALSGCNGASAPGTGGTERGGAPDSAVPVVASTNVYGDIVRQVGGDKADVVSLISDPAQDPHSYEAGTRNQLALSRARVVVENGGGYDEFVGRMLRAASNPSADVISAVQVSGKTAPAGGELNEHVWYDLPTVGKLAARIADSLAKAAPGDGDLFRRNAQAFQGRLKALEAEETRIRSAHEGAAVAVTEPVPLYLVEACGLRDRTPPDFAEAVEEGTEVSPGSMRQMLDLFSGKRVEALVYNQQTSGPQTEKVRKAASDHGIPVVPVTETLPPGRDYVGWMKSTIGELGKALNA</sequence>
<dbReference type="GO" id="GO:0030001">
    <property type="term" value="P:metal ion transport"/>
    <property type="evidence" value="ECO:0007669"/>
    <property type="project" value="InterPro"/>
</dbReference>
<accession>A0A9X2LHJ2</accession>
<dbReference type="SUPFAM" id="SSF53807">
    <property type="entry name" value="Helical backbone' metal receptor"/>
    <property type="match status" value="1"/>
</dbReference>
<keyword evidence="4 5" id="KW-0732">Signal</keyword>
<feature type="signal peptide" evidence="5">
    <location>
        <begin position="1"/>
        <end position="21"/>
    </location>
</feature>
<evidence type="ECO:0000313" key="7">
    <source>
        <dbReference type="Proteomes" id="UP001142374"/>
    </source>
</evidence>
<dbReference type="RefSeq" id="WP_168096031.1">
    <property type="nucleotide sequence ID" value="NZ_JAATER010000543.1"/>
</dbReference>
<dbReference type="InterPro" id="IPR050492">
    <property type="entry name" value="Bact_metal-bind_prot9"/>
</dbReference>
<dbReference type="PANTHER" id="PTHR42953">
    <property type="entry name" value="HIGH-AFFINITY ZINC UPTAKE SYSTEM PROTEIN ZNUA-RELATED"/>
    <property type="match status" value="1"/>
</dbReference>
<evidence type="ECO:0000256" key="1">
    <source>
        <dbReference type="ARBA" id="ARBA00004196"/>
    </source>
</evidence>
<comment type="subcellular location">
    <subcellularLocation>
        <location evidence="1">Cell envelope</location>
    </subcellularLocation>
</comment>
<protein>
    <submittedName>
        <fullName evidence="6">Zinc ABC transporter substrate-binding protein</fullName>
    </submittedName>
</protein>
<organism evidence="6 7">
    <name type="scientific">Streptomyces telluris</name>
    <dbReference type="NCBI Taxonomy" id="2720021"/>
    <lineage>
        <taxon>Bacteria</taxon>
        <taxon>Bacillati</taxon>
        <taxon>Actinomycetota</taxon>
        <taxon>Actinomycetes</taxon>
        <taxon>Kitasatosporales</taxon>
        <taxon>Streptomycetaceae</taxon>
        <taxon>Streptomyces</taxon>
    </lineage>
</organism>
<dbReference type="Gene3D" id="3.40.50.1980">
    <property type="entry name" value="Nitrogenase molybdenum iron protein domain"/>
    <property type="match status" value="2"/>
</dbReference>
<evidence type="ECO:0000313" key="6">
    <source>
        <dbReference type="EMBL" id="MCQ8771355.1"/>
    </source>
</evidence>
<dbReference type="GO" id="GO:0030313">
    <property type="term" value="C:cell envelope"/>
    <property type="evidence" value="ECO:0007669"/>
    <property type="project" value="UniProtKB-SubCell"/>
</dbReference>
<evidence type="ECO:0000256" key="5">
    <source>
        <dbReference type="SAM" id="SignalP"/>
    </source>
</evidence>
<dbReference type="Proteomes" id="UP001142374">
    <property type="component" value="Unassembled WGS sequence"/>
</dbReference>
<gene>
    <name evidence="6" type="ORF">NQU55_16515</name>
</gene>
<name>A0A9X2LHJ2_9ACTN</name>
<feature type="chain" id="PRO_5040969966" evidence="5">
    <location>
        <begin position="22"/>
        <end position="313"/>
    </location>
</feature>
<evidence type="ECO:0000256" key="4">
    <source>
        <dbReference type="ARBA" id="ARBA00022729"/>
    </source>
</evidence>
<dbReference type="GO" id="GO:0046872">
    <property type="term" value="F:metal ion binding"/>
    <property type="evidence" value="ECO:0007669"/>
    <property type="project" value="UniProtKB-KW"/>
</dbReference>